<evidence type="ECO:0000313" key="2">
    <source>
        <dbReference type="EMBL" id="MDN3591648.1"/>
    </source>
</evidence>
<protein>
    <recommendedName>
        <fullName evidence="4">KfrA N-terminal DNA-binding domain-containing protein</fullName>
    </recommendedName>
</protein>
<dbReference type="Proteomes" id="UP001224644">
    <property type="component" value="Unassembled WGS sequence"/>
</dbReference>
<gene>
    <name evidence="2" type="ORF">QWZ12_13665</name>
</gene>
<evidence type="ECO:0000313" key="3">
    <source>
        <dbReference type="Proteomes" id="UP001224644"/>
    </source>
</evidence>
<proteinExistence type="predicted"/>
<name>A0ABT8BHL3_9HYPH</name>
<comment type="caution">
    <text evidence="2">The sequence shown here is derived from an EMBL/GenBank/DDBJ whole genome shotgun (WGS) entry which is preliminary data.</text>
</comment>
<evidence type="ECO:0008006" key="4">
    <source>
        <dbReference type="Google" id="ProtNLM"/>
    </source>
</evidence>
<dbReference type="EMBL" id="JAUFPX010000012">
    <property type="protein sequence ID" value="MDN3591648.1"/>
    <property type="molecule type" value="Genomic_DNA"/>
</dbReference>
<keyword evidence="3" id="KW-1185">Reference proteome</keyword>
<organism evidence="2 3">
    <name type="scientific">Methylobacterium adhaesivum</name>
    <dbReference type="NCBI Taxonomy" id="333297"/>
    <lineage>
        <taxon>Bacteria</taxon>
        <taxon>Pseudomonadati</taxon>
        <taxon>Pseudomonadota</taxon>
        <taxon>Alphaproteobacteria</taxon>
        <taxon>Hyphomicrobiales</taxon>
        <taxon>Methylobacteriaceae</taxon>
        <taxon>Methylobacterium</taxon>
    </lineage>
</organism>
<dbReference type="RefSeq" id="WP_238225704.1">
    <property type="nucleotide sequence ID" value="NZ_BPQD01000014.1"/>
</dbReference>
<sequence length="166" mass="18886">MPRTATVPELLDELRTFLDQRFAEYDQGGRASPNLPSRGGRINVRSLMQEFRQWGEERGVEVPESVRQYVYNEAEWGALIDVAAQDQGLTATKTTETAKSSDAAEDRIVRLSKDVKNQSEGHALARARIVHLERKLAEKEAENARLRERFAFIQRTGMVLRTDDVQ</sequence>
<reference evidence="3" key="1">
    <citation type="journal article" date="2019" name="Int. J. Syst. Evol. Microbiol.">
        <title>The Global Catalogue of Microorganisms (GCM) 10K type strain sequencing project: providing services to taxonomists for standard genome sequencing and annotation.</title>
        <authorList>
            <consortium name="The Broad Institute Genomics Platform"/>
            <consortium name="The Broad Institute Genome Sequencing Center for Infectious Disease"/>
            <person name="Wu L."/>
            <person name="Ma J."/>
        </authorList>
    </citation>
    <scope>NUCLEOTIDE SEQUENCE [LARGE SCALE GENOMIC DNA]</scope>
    <source>
        <strain evidence="3">CECT 7069</strain>
    </source>
</reference>
<accession>A0ABT8BHL3</accession>
<evidence type="ECO:0000256" key="1">
    <source>
        <dbReference type="SAM" id="Coils"/>
    </source>
</evidence>
<feature type="coiled-coil region" evidence="1">
    <location>
        <begin position="122"/>
        <end position="156"/>
    </location>
</feature>
<keyword evidence="1" id="KW-0175">Coiled coil</keyword>